<evidence type="ECO:0000313" key="3">
    <source>
        <dbReference type="Proteomes" id="UP001165065"/>
    </source>
</evidence>
<name>A0A9W7G5P6_9STRA</name>
<accession>A0A9W7G5P6</accession>
<feature type="region of interest" description="Disordered" evidence="1">
    <location>
        <begin position="73"/>
        <end position="92"/>
    </location>
</feature>
<reference evidence="3" key="1">
    <citation type="journal article" date="2023" name="Commun. Biol.">
        <title>Genome analysis of Parmales, the sister group of diatoms, reveals the evolutionary specialization of diatoms from phago-mixotrophs to photoautotrophs.</title>
        <authorList>
            <person name="Ban H."/>
            <person name="Sato S."/>
            <person name="Yoshikawa S."/>
            <person name="Yamada K."/>
            <person name="Nakamura Y."/>
            <person name="Ichinomiya M."/>
            <person name="Sato N."/>
            <person name="Blanc-Mathieu R."/>
            <person name="Endo H."/>
            <person name="Kuwata A."/>
            <person name="Ogata H."/>
        </authorList>
    </citation>
    <scope>NUCLEOTIDE SEQUENCE [LARGE SCALE GENOMIC DNA]</scope>
</reference>
<dbReference type="AlphaFoldDB" id="A0A9W7G5P6"/>
<sequence>MKMAQELLSEGTFEDLIEALQDWRLSKKESECLAVAKLLVEGCKEVSQEASIPILGEAFASLLRPPPSFKSLIDESSPALPPSPPPSFGQKPQIVDDAAQKVLDYVVEHGKLPPDSDPDSSRPLVNLLPSFLPQQTFQTMLSSIQTHPAILSSSSSSLGAGFANTQGYIFRFSKSGIPRLQSHEWAKPLLPFFTQALDPLSNAFVLNVLKCNPSSTPSSRLSSSYSVDWHRDATLALKPEAAALNIKPRLAFSVSVLYLSVPEDIEGGELHLRNITRPLWRCSEDKAIDELIVPKSNCCCVFRGDAEHAVQAHKSECGGSRISIVLEQYRVPTGTQPWLTEFEVVDPKDFARCH</sequence>
<dbReference type="Proteomes" id="UP001165065">
    <property type="component" value="Unassembled WGS sequence"/>
</dbReference>
<dbReference type="Gene3D" id="2.60.120.620">
    <property type="entry name" value="q2cbj1_9rhob like domain"/>
    <property type="match status" value="1"/>
</dbReference>
<gene>
    <name evidence="2" type="ORF">TrCOL_g13813</name>
</gene>
<proteinExistence type="predicted"/>
<evidence type="ECO:0008006" key="4">
    <source>
        <dbReference type="Google" id="ProtNLM"/>
    </source>
</evidence>
<comment type="caution">
    <text evidence="2">The sequence shown here is derived from an EMBL/GenBank/DDBJ whole genome shotgun (WGS) entry which is preliminary data.</text>
</comment>
<protein>
    <recommendedName>
        <fullName evidence="4">Fe2OG dioxygenase domain-containing protein</fullName>
    </recommendedName>
</protein>
<keyword evidence="3" id="KW-1185">Reference proteome</keyword>
<dbReference type="EMBL" id="BRYA01000804">
    <property type="protein sequence ID" value="GMI32969.1"/>
    <property type="molecule type" value="Genomic_DNA"/>
</dbReference>
<evidence type="ECO:0000256" key="1">
    <source>
        <dbReference type="SAM" id="MobiDB-lite"/>
    </source>
</evidence>
<organism evidence="2 3">
    <name type="scientific">Triparma columacea</name>
    <dbReference type="NCBI Taxonomy" id="722753"/>
    <lineage>
        <taxon>Eukaryota</taxon>
        <taxon>Sar</taxon>
        <taxon>Stramenopiles</taxon>
        <taxon>Ochrophyta</taxon>
        <taxon>Bolidophyceae</taxon>
        <taxon>Parmales</taxon>
        <taxon>Triparmaceae</taxon>
        <taxon>Triparma</taxon>
    </lineage>
</organism>
<dbReference type="OrthoDB" id="203880at2759"/>
<evidence type="ECO:0000313" key="2">
    <source>
        <dbReference type="EMBL" id="GMI32969.1"/>
    </source>
</evidence>